<dbReference type="EMBL" id="BEYU01000592">
    <property type="protein sequence ID" value="GBG35273.1"/>
    <property type="molecule type" value="Genomic_DNA"/>
</dbReference>
<proteinExistence type="predicted"/>
<dbReference type="Proteomes" id="UP000241890">
    <property type="component" value="Unassembled WGS sequence"/>
</dbReference>
<sequence>MAASGDTPAFTLYDALARTPMAHSAFTDEVEIVADPNEARADREDLKMTMNVSGAGGQLRGIEPGRLVLWDTFDADVAPEPTEAAIFARHISPLRFETARREQIPLRTNEEDALHLLRSCFIINCEYVFADPEFGLDEMRAGRRVVLAHEHKSPFKFPYKATFDEMLSDAVDFLVDEDPHFDEDEEYSQHATWIIANRLHHYYAEHDLVGFSESVARDSS</sequence>
<keyword evidence="2" id="KW-1185">Reference proteome</keyword>
<name>A0A2R5H2E8_9STRA</name>
<feature type="non-terminal residue" evidence="1">
    <location>
        <position position="220"/>
    </location>
</feature>
<evidence type="ECO:0000313" key="2">
    <source>
        <dbReference type="Proteomes" id="UP000241890"/>
    </source>
</evidence>
<reference evidence="1 2" key="1">
    <citation type="submission" date="2017-12" db="EMBL/GenBank/DDBJ databases">
        <title>Sequencing, de novo assembly and annotation of complete genome of a new Thraustochytrid species, strain FCC1311.</title>
        <authorList>
            <person name="Sedici K."/>
            <person name="Godart F."/>
            <person name="Aiese Cigliano R."/>
            <person name="Sanseverino W."/>
            <person name="Barakat M."/>
            <person name="Ortet P."/>
            <person name="Marechal E."/>
            <person name="Cagnac O."/>
            <person name="Amato A."/>
        </authorList>
    </citation>
    <scope>NUCLEOTIDE SEQUENCE [LARGE SCALE GENOMIC DNA]</scope>
</reference>
<evidence type="ECO:0000313" key="1">
    <source>
        <dbReference type="EMBL" id="GBG35273.1"/>
    </source>
</evidence>
<dbReference type="AlphaFoldDB" id="A0A2R5H2E8"/>
<protein>
    <submittedName>
        <fullName evidence="1">Uncharacterized protein</fullName>
    </submittedName>
</protein>
<organism evidence="1 2">
    <name type="scientific">Hondaea fermentalgiana</name>
    <dbReference type="NCBI Taxonomy" id="2315210"/>
    <lineage>
        <taxon>Eukaryota</taxon>
        <taxon>Sar</taxon>
        <taxon>Stramenopiles</taxon>
        <taxon>Bigyra</taxon>
        <taxon>Labyrinthulomycetes</taxon>
        <taxon>Thraustochytrida</taxon>
        <taxon>Thraustochytriidae</taxon>
        <taxon>Hondaea</taxon>
    </lineage>
</organism>
<gene>
    <name evidence="1" type="ORF">FCC1311_114962</name>
</gene>
<accession>A0A2R5H2E8</accession>
<dbReference type="InParanoid" id="A0A2R5H2E8"/>
<comment type="caution">
    <text evidence="1">The sequence shown here is derived from an EMBL/GenBank/DDBJ whole genome shotgun (WGS) entry which is preliminary data.</text>
</comment>